<name>A0A9W6EYL1_9CHLO</name>
<evidence type="ECO:0000259" key="5">
    <source>
        <dbReference type="PROSITE" id="PS01031"/>
    </source>
</evidence>
<evidence type="ECO:0000313" key="6">
    <source>
        <dbReference type="EMBL" id="GLC49186.1"/>
    </source>
</evidence>
<protein>
    <recommendedName>
        <fullName evidence="5">SHSP domain-containing protein</fullName>
    </recommendedName>
</protein>
<keyword evidence="1" id="KW-0346">Stress response</keyword>
<reference evidence="6 7" key="1">
    <citation type="journal article" date="2023" name="Commun. Biol.">
        <title>Reorganization of the ancestral sex-determining regions during the evolution of trioecy in Pleodorina starrii.</title>
        <authorList>
            <person name="Takahashi K."/>
            <person name="Suzuki S."/>
            <person name="Kawai-Toyooka H."/>
            <person name="Yamamoto K."/>
            <person name="Hamaji T."/>
            <person name="Ootsuki R."/>
            <person name="Yamaguchi H."/>
            <person name="Kawachi M."/>
            <person name="Higashiyama T."/>
            <person name="Nozaki H."/>
        </authorList>
    </citation>
    <scope>NUCLEOTIDE SEQUENCE [LARGE SCALE GENOMIC DNA]</scope>
    <source>
        <strain evidence="6 7">NIES-4479</strain>
    </source>
</reference>
<evidence type="ECO:0000256" key="1">
    <source>
        <dbReference type="ARBA" id="ARBA00023016"/>
    </source>
</evidence>
<evidence type="ECO:0000256" key="3">
    <source>
        <dbReference type="RuleBase" id="RU003616"/>
    </source>
</evidence>
<feature type="compositionally biased region" description="Low complexity" evidence="4">
    <location>
        <begin position="69"/>
        <end position="94"/>
    </location>
</feature>
<feature type="domain" description="SHSP" evidence="5">
    <location>
        <begin position="163"/>
        <end position="291"/>
    </location>
</feature>
<accession>A0A9W6EYL1</accession>
<dbReference type="SUPFAM" id="SSF49764">
    <property type="entry name" value="HSP20-like chaperones"/>
    <property type="match status" value="1"/>
</dbReference>
<comment type="similarity">
    <text evidence="2 3">Belongs to the small heat shock protein (HSP20) family.</text>
</comment>
<feature type="region of interest" description="Disordered" evidence="4">
    <location>
        <begin position="60"/>
        <end position="103"/>
    </location>
</feature>
<evidence type="ECO:0000256" key="2">
    <source>
        <dbReference type="PROSITE-ProRule" id="PRU00285"/>
    </source>
</evidence>
<proteinExistence type="inferred from homology"/>
<dbReference type="InterPro" id="IPR008978">
    <property type="entry name" value="HSP20-like_chaperone"/>
</dbReference>
<dbReference type="PANTHER" id="PTHR11527">
    <property type="entry name" value="HEAT-SHOCK PROTEIN 20 FAMILY MEMBER"/>
    <property type="match status" value="1"/>
</dbReference>
<dbReference type="Pfam" id="PF00011">
    <property type="entry name" value="HSP20"/>
    <property type="match status" value="1"/>
</dbReference>
<dbReference type="PROSITE" id="PS01031">
    <property type="entry name" value="SHSP"/>
    <property type="match status" value="1"/>
</dbReference>
<comment type="caution">
    <text evidence="6">The sequence shown here is derived from an EMBL/GenBank/DDBJ whole genome shotgun (WGS) entry which is preliminary data.</text>
</comment>
<feature type="region of interest" description="Disordered" evidence="4">
    <location>
        <begin position="212"/>
        <end position="238"/>
    </location>
</feature>
<dbReference type="Gene3D" id="2.60.40.790">
    <property type="match status" value="1"/>
</dbReference>
<dbReference type="EMBL" id="BRXU01000002">
    <property type="protein sequence ID" value="GLC49186.1"/>
    <property type="molecule type" value="Genomic_DNA"/>
</dbReference>
<dbReference type="CDD" id="cd06464">
    <property type="entry name" value="ACD_sHsps-like"/>
    <property type="match status" value="1"/>
</dbReference>
<organism evidence="6 7">
    <name type="scientific">Pleodorina starrii</name>
    <dbReference type="NCBI Taxonomy" id="330485"/>
    <lineage>
        <taxon>Eukaryota</taxon>
        <taxon>Viridiplantae</taxon>
        <taxon>Chlorophyta</taxon>
        <taxon>core chlorophytes</taxon>
        <taxon>Chlorophyceae</taxon>
        <taxon>CS clade</taxon>
        <taxon>Chlamydomonadales</taxon>
        <taxon>Volvocaceae</taxon>
        <taxon>Pleodorina</taxon>
    </lineage>
</organism>
<dbReference type="AlphaFoldDB" id="A0A9W6EYL1"/>
<gene>
    <name evidence="6" type="primary">PLESTBF000106</name>
    <name evidence="6" type="ORF">PLESTB_000191700</name>
</gene>
<dbReference type="Proteomes" id="UP001165080">
    <property type="component" value="Unassembled WGS sequence"/>
</dbReference>
<sequence length="291" mass="30784">MLLSSLTRRFVPLAKPSNVAMLCSVVSHRLPCAAAATARRAAVAPFPAPCLVPTRSLLARAQKEPTQPQPESGNQQQQPGGGSQLQPRSSQQGGELSSMPFGGDLMELRTMMPTPFRRMADHMLQMQREMDSLMGAFGMASPLAMTDPFDIFDRAAAAPLVARRAGALGRPVALDVSADEQGYTVTAEVPGFDKSEIKVSLSEDGFLTMSGSHEEASTMGGDKEAKEGGDKAGEGLARGGSRRFASFVRSIQLPDDADVGGISATTQHGVLTVRIPKAEKPAPKVREIPVA</sequence>
<evidence type="ECO:0000313" key="7">
    <source>
        <dbReference type="Proteomes" id="UP001165080"/>
    </source>
</evidence>
<dbReference type="InterPro" id="IPR031107">
    <property type="entry name" value="Small_HSP"/>
</dbReference>
<feature type="compositionally biased region" description="Basic and acidic residues" evidence="4">
    <location>
        <begin position="212"/>
        <end position="233"/>
    </location>
</feature>
<dbReference type="InterPro" id="IPR002068">
    <property type="entry name" value="A-crystallin/Hsp20_dom"/>
</dbReference>
<keyword evidence="7" id="KW-1185">Reference proteome</keyword>
<evidence type="ECO:0000256" key="4">
    <source>
        <dbReference type="SAM" id="MobiDB-lite"/>
    </source>
</evidence>